<comment type="caution">
    <text evidence="2">The sequence shown here is derived from an EMBL/GenBank/DDBJ whole genome shotgun (WGS) entry which is preliminary data.</text>
</comment>
<dbReference type="InterPro" id="IPR050135">
    <property type="entry name" value="dGTPase-like"/>
</dbReference>
<dbReference type="GO" id="GO:0005634">
    <property type="term" value="C:nucleus"/>
    <property type="evidence" value="ECO:0007669"/>
    <property type="project" value="TreeGrafter"/>
</dbReference>
<organism evidence="2 3">
    <name type="scientific">Racocetra fulgida</name>
    <dbReference type="NCBI Taxonomy" id="60492"/>
    <lineage>
        <taxon>Eukaryota</taxon>
        <taxon>Fungi</taxon>
        <taxon>Fungi incertae sedis</taxon>
        <taxon>Mucoromycota</taxon>
        <taxon>Glomeromycotina</taxon>
        <taxon>Glomeromycetes</taxon>
        <taxon>Diversisporales</taxon>
        <taxon>Gigasporaceae</taxon>
        <taxon>Racocetra</taxon>
    </lineage>
</organism>
<protein>
    <submittedName>
        <fullName evidence="2">3349_t:CDS:1</fullName>
    </submittedName>
</protein>
<dbReference type="InterPro" id="IPR003607">
    <property type="entry name" value="HD/PDEase_dom"/>
</dbReference>
<dbReference type="PANTHER" id="PTHR11373">
    <property type="entry name" value="DEOXYNUCLEOSIDE TRIPHOSPHATE TRIPHOSPHOHYDROLASE"/>
    <property type="match status" value="1"/>
</dbReference>
<proteinExistence type="predicted"/>
<dbReference type="SMART" id="SM00471">
    <property type="entry name" value="HDc"/>
    <property type="match status" value="1"/>
</dbReference>
<feature type="non-terminal residue" evidence="2">
    <location>
        <position position="1"/>
    </location>
</feature>
<dbReference type="OrthoDB" id="9991235at2759"/>
<accession>A0A9N9HGW6</accession>
<dbReference type="AlphaFoldDB" id="A0A9N9HGW6"/>
<evidence type="ECO:0000313" key="2">
    <source>
        <dbReference type="EMBL" id="CAG8674643.1"/>
    </source>
</evidence>
<dbReference type="Proteomes" id="UP000789396">
    <property type="component" value="Unassembled WGS sequence"/>
</dbReference>
<name>A0A9N9HGW6_9GLOM</name>
<dbReference type="CDD" id="cd00077">
    <property type="entry name" value="HDc"/>
    <property type="match status" value="1"/>
</dbReference>
<feature type="non-terminal residue" evidence="2">
    <location>
        <position position="262"/>
    </location>
</feature>
<dbReference type="GO" id="GO:0008832">
    <property type="term" value="F:dGTPase activity"/>
    <property type="evidence" value="ECO:0007669"/>
    <property type="project" value="TreeGrafter"/>
</dbReference>
<dbReference type="InterPro" id="IPR006674">
    <property type="entry name" value="HD_domain"/>
</dbReference>
<dbReference type="SUPFAM" id="SSF109604">
    <property type="entry name" value="HD-domain/PDEase-like"/>
    <property type="match status" value="1"/>
</dbReference>
<gene>
    <name evidence="2" type="ORF">RFULGI_LOCUS9371</name>
</gene>
<dbReference type="Pfam" id="PF01966">
    <property type="entry name" value="HD"/>
    <property type="match status" value="1"/>
</dbReference>
<dbReference type="Gene3D" id="1.10.3210.10">
    <property type="entry name" value="Hypothetical protein af1432"/>
    <property type="match status" value="1"/>
</dbReference>
<evidence type="ECO:0000259" key="1">
    <source>
        <dbReference type="SMART" id="SM00471"/>
    </source>
</evidence>
<evidence type="ECO:0000313" key="3">
    <source>
        <dbReference type="Proteomes" id="UP000789396"/>
    </source>
</evidence>
<sequence>TEEFQRLRDIKQLGASNYVFPSACHNRFEHSLGTAHLAYTLTKKLQDQPGIETSDRDLKCVTLAALCHDLGHGPFSHVFDNEVIPAIAPKLKWKHEDGSELMLDHLYNGMESRSIDLSTDDLKYIKNLIKGDRTGSIPLSKDDIIVDWQDLNYAKGKSNPIESVKFYNKDRTMILDLEPERISHLFPEQYQERIVRIFSRDPNKVDSIHDAFKKLARKLDLNVNEGFITGEKVDIMDFKPKVDSQYNKNEDSIKKTLPISDG</sequence>
<keyword evidence="3" id="KW-1185">Reference proteome</keyword>
<reference evidence="2" key="1">
    <citation type="submission" date="2021-06" db="EMBL/GenBank/DDBJ databases">
        <authorList>
            <person name="Kallberg Y."/>
            <person name="Tangrot J."/>
            <person name="Rosling A."/>
        </authorList>
    </citation>
    <scope>NUCLEOTIDE SEQUENCE</scope>
    <source>
        <strain evidence="2">IN212</strain>
    </source>
</reference>
<dbReference type="PANTHER" id="PTHR11373:SF4">
    <property type="entry name" value="DEOXYNUCLEOSIDE TRIPHOSPHATE TRIPHOSPHOHYDROLASE SAMHD1"/>
    <property type="match status" value="1"/>
</dbReference>
<dbReference type="EMBL" id="CAJVPZ010016593">
    <property type="protein sequence ID" value="CAG8674643.1"/>
    <property type="molecule type" value="Genomic_DNA"/>
</dbReference>
<dbReference type="GO" id="GO:0006203">
    <property type="term" value="P:dGTP catabolic process"/>
    <property type="evidence" value="ECO:0007669"/>
    <property type="project" value="TreeGrafter"/>
</dbReference>
<feature type="domain" description="HD/PDEase" evidence="1">
    <location>
        <begin position="23"/>
        <end position="231"/>
    </location>
</feature>